<evidence type="ECO:0000313" key="2">
    <source>
        <dbReference type="Proteomes" id="UP000887575"/>
    </source>
</evidence>
<evidence type="ECO:0000313" key="3">
    <source>
        <dbReference type="WBParaSite" id="MBELARI_LOCUS16852"/>
    </source>
</evidence>
<protein>
    <submittedName>
        <fullName evidence="3">Uncharacterized protein</fullName>
    </submittedName>
</protein>
<evidence type="ECO:0000256" key="1">
    <source>
        <dbReference type="SAM" id="MobiDB-lite"/>
    </source>
</evidence>
<proteinExistence type="predicted"/>
<reference evidence="3" key="1">
    <citation type="submission" date="2024-02" db="UniProtKB">
        <authorList>
            <consortium name="WormBaseParasite"/>
        </authorList>
    </citation>
    <scope>IDENTIFICATION</scope>
</reference>
<dbReference type="PANTHER" id="PTHR12349">
    <property type="entry name" value="ANKYRIN REPEAT AND LEM DOMAIN-CONTAINING PROTEIN 2"/>
    <property type="match status" value="1"/>
</dbReference>
<dbReference type="AlphaFoldDB" id="A0AAF3ERW6"/>
<accession>A0AAF3ERW6</accession>
<keyword evidence="2" id="KW-1185">Reference proteome</keyword>
<feature type="region of interest" description="Disordered" evidence="1">
    <location>
        <begin position="319"/>
        <end position="346"/>
    </location>
</feature>
<feature type="compositionally biased region" description="Basic and acidic residues" evidence="1">
    <location>
        <begin position="320"/>
        <end position="335"/>
    </location>
</feature>
<dbReference type="WBParaSite" id="MBELARI_LOCUS16852">
    <property type="protein sequence ID" value="MBELARI_LOCUS16852"/>
    <property type="gene ID" value="MBELARI_LOCUS16852"/>
</dbReference>
<sequence length="346" mass="39802">MKNAKIDSRFMPSSCQMMFKTPHAASILRWQKRPNLRILRSTKQEVHNFDVLRILMRLSTFSTANKPGFEIIYQGSRERTQLFPSKHRRQFKRMISKRQLKNQIMRTLCGRRDENPWLLINTSGDYPAIQGSLYNVLHVGVRVGAGEIVAKTLLLTSDIKFLVRLYGTNDADVLIRRENIMTEFLCTLDKGNIGTPLVIALKFGHTSVVKAITAFATLPLCDAIHPRLNLNIPCYWMTQSCALGLLEKKSKKEIKSPYVPLYRAHEGTYPASSPSNRISWARAWVWRLSTWSLRDTPTTGEESAQKFYREWDQSVKIIKRRDMDEVGPHQRRDDPSPNPGTCIELP</sequence>
<dbReference type="GO" id="GO:0005783">
    <property type="term" value="C:endoplasmic reticulum"/>
    <property type="evidence" value="ECO:0007669"/>
    <property type="project" value="TreeGrafter"/>
</dbReference>
<dbReference type="PANTHER" id="PTHR12349:SF4">
    <property type="entry name" value="ANKYRIN REPEAT AND LEM DOMAIN-CONTAINING PROTEIN 2"/>
    <property type="match status" value="1"/>
</dbReference>
<name>A0AAF3ERW6_9BILA</name>
<dbReference type="Proteomes" id="UP000887575">
    <property type="component" value="Unassembled WGS sequence"/>
</dbReference>
<dbReference type="GO" id="GO:0051721">
    <property type="term" value="F:protein phosphatase 2A binding"/>
    <property type="evidence" value="ECO:0007669"/>
    <property type="project" value="TreeGrafter"/>
</dbReference>
<organism evidence="2 3">
    <name type="scientific">Mesorhabditis belari</name>
    <dbReference type="NCBI Taxonomy" id="2138241"/>
    <lineage>
        <taxon>Eukaryota</taxon>
        <taxon>Metazoa</taxon>
        <taxon>Ecdysozoa</taxon>
        <taxon>Nematoda</taxon>
        <taxon>Chromadorea</taxon>
        <taxon>Rhabditida</taxon>
        <taxon>Rhabditina</taxon>
        <taxon>Rhabditomorpha</taxon>
        <taxon>Rhabditoidea</taxon>
        <taxon>Rhabditidae</taxon>
        <taxon>Mesorhabditinae</taxon>
        <taxon>Mesorhabditis</taxon>
    </lineage>
</organism>